<accession>A0A1Y1V7G9</accession>
<protein>
    <recommendedName>
        <fullName evidence="5">Sas10 C-terminal domain-containing protein</fullName>
    </recommendedName>
</protein>
<dbReference type="Proteomes" id="UP000193719">
    <property type="component" value="Unassembled WGS sequence"/>
</dbReference>
<evidence type="ECO:0000256" key="1">
    <source>
        <dbReference type="SAM" id="Coils"/>
    </source>
</evidence>
<feature type="region of interest" description="Disordered" evidence="2">
    <location>
        <begin position="125"/>
        <end position="184"/>
    </location>
</feature>
<dbReference type="AlphaFoldDB" id="A0A1Y1V7G9"/>
<proteinExistence type="predicted"/>
<name>A0A1Y1V7G9_9FUNG</name>
<dbReference type="GO" id="GO:0032040">
    <property type="term" value="C:small-subunit processome"/>
    <property type="evidence" value="ECO:0007669"/>
    <property type="project" value="TreeGrafter"/>
</dbReference>
<dbReference type="Pfam" id="PF04000">
    <property type="entry name" value="Sas10_Utp3"/>
    <property type="match status" value="1"/>
</dbReference>
<organism evidence="3 4">
    <name type="scientific">Piromyces finnis</name>
    <dbReference type="NCBI Taxonomy" id="1754191"/>
    <lineage>
        <taxon>Eukaryota</taxon>
        <taxon>Fungi</taxon>
        <taxon>Fungi incertae sedis</taxon>
        <taxon>Chytridiomycota</taxon>
        <taxon>Chytridiomycota incertae sedis</taxon>
        <taxon>Neocallimastigomycetes</taxon>
        <taxon>Neocallimastigales</taxon>
        <taxon>Neocallimastigaceae</taxon>
        <taxon>Piromyces</taxon>
    </lineage>
</organism>
<feature type="compositionally biased region" description="Basic and acidic residues" evidence="2">
    <location>
        <begin position="147"/>
        <end position="156"/>
    </location>
</feature>
<evidence type="ECO:0000256" key="2">
    <source>
        <dbReference type="SAM" id="MobiDB-lite"/>
    </source>
</evidence>
<evidence type="ECO:0000313" key="3">
    <source>
        <dbReference type="EMBL" id="ORX49235.1"/>
    </source>
</evidence>
<evidence type="ECO:0008006" key="5">
    <source>
        <dbReference type="Google" id="ProtNLM"/>
    </source>
</evidence>
<feature type="coiled-coil region" evidence="1">
    <location>
        <begin position="19"/>
        <end position="46"/>
    </location>
</feature>
<dbReference type="GO" id="GO:0000462">
    <property type="term" value="P:maturation of SSU-rRNA from tricistronic rRNA transcript (SSU-rRNA, 5.8S rRNA, LSU-rRNA)"/>
    <property type="evidence" value="ECO:0007669"/>
    <property type="project" value="TreeGrafter"/>
</dbReference>
<sequence>MEKDFKIDEKDETKFLSYLKDLKEKIEEVKNKLKPLEKKIEDEDFELSKGISFLDVKYNVMLSYIINLSYYFMLKLDGKKIEDHPVIEQLIKERTILEKMKPLELKLKYQIDKLVKMANGSISSELQDPLQFKPNPKNMVNSDDEEQKDKDDKESNLYRPPKIVPMHYEEKPVSRNIGELSKREQKRAAKSRLLRDLQEQYDSRPEELTAAGTGYGLHEVATKMDEKLLEKQRYEEENFMRFTLTREEKKARKRMNKRRGVMSLQEEFNNLGDFRDLEGLNNSVNAEDEANYGTGILRKRKMNKRYVGEEKVSHKKGRFKDVDDLVDTLGKQNRKKGKFATALKRKIKHGSK</sequence>
<reference evidence="3 4" key="1">
    <citation type="submission" date="2016-08" db="EMBL/GenBank/DDBJ databases">
        <title>Genomes of anaerobic fungi encode conserved fungal cellulosomes for biomass hydrolysis.</title>
        <authorList>
            <consortium name="DOE Joint Genome Institute"/>
            <person name="Haitjema C.H."/>
            <person name="Gilmore S.P."/>
            <person name="Henske J.K."/>
            <person name="Solomon K.V."/>
            <person name="De Groot R."/>
            <person name="Kuo A."/>
            <person name="Mondo S.J."/>
            <person name="Salamov A.A."/>
            <person name="Labutti K."/>
            <person name="Zhao Z."/>
            <person name="Chiniquy J."/>
            <person name="Barry K."/>
            <person name="Brewer H.M."/>
            <person name="Purvine S.O."/>
            <person name="Wright A.T."/>
            <person name="Boxma B."/>
            <person name="Van Alen T."/>
            <person name="Hackstein J.H."/>
            <person name="Baker S.E."/>
            <person name="Grigoriev I.V."/>
            <person name="O'Malley M.A."/>
        </authorList>
    </citation>
    <scope>NUCLEOTIDE SEQUENCE [LARGE SCALE GENOMIC DNA]</scope>
    <source>
        <strain evidence="4">finn</strain>
    </source>
</reference>
<comment type="caution">
    <text evidence="3">The sequence shown here is derived from an EMBL/GenBank/DDBJ whole genome shotgun (WGS) entry which is preliminary data.</text>
</comment>
<dbReference type="PANTHER" id="PTHR13237:SF9">
    <property type="entry name" value="NEUROGUIDIN"/>
    <property type="match status" value="1"/>
</dbReference>
<gene>
    <name evidence="3" type="ORF">BCR36DRAFT_353612</name>
</gene>
<dbReference type="STRING" id="1754191.A0A1Y1V7G9"/>
<dbReference type="PANTHER" id="PTHR13237">
    <property type="entry name" value="SOMETHING ABOUT SILENCING PROTEIN 10-RELATED"/>
    <property type="match status" value="1"/>
</dbReference>
<keyword evidence="1" id="KW-0175">Coiled coil</keyword>
<dbReference type="OrthoDB" id="203440at2759"/>
<reference evidence="3 4" key="2">
    <citation type="submission" date="2016-08" db="EMBL/GenBank/DDBJ databases">
        <title>Pervasive Adenine N6-methylation of Active Genes in Fungi.</title>
        <authorList>
            <consortium name="DOE Joint Genome Institute"/>
            <person name="Mondo S.J."/>
            <person name="Dannebaum R.O."/>
            <person name="Kuo R.C."/>
            <person name="Labutti K."/>
            <person name="Haridas S."/>
            <person name="Kuo A."/>
            <person name="Salamov A."/>
            <person name="Ahrendt S.R."/>
            <person name="Lipzen A."/>
            <person name="Sullivan W."/>
            <person name="Andreopoulos W.B."/>
            <person name="Clum A."/>
            <person name="Lindquist E."/>
            <person name="Daum C."/>
            <person name="Ramamoorthy G.K."/>
            <person name="Gryganskyi A."/>
            <person name="Culley D."/>
            <person name="Magnuson J.K."/>
            <person name="James T.Y."/>
            <person name="O'Malley M.A."/>
            <person name="Stajich J.E."/>
            <person name="Spatafora J.W."/>
            <person name="Visel A."/>
            <person name="Grigoriev I.V."/>
        </authorList>
    </citation>
    <scope>NUCLEOTIDE SEQUENCE [LARGE SCALE GENOMIC DNA]</scope>
    <source>
        <strain evidence="4">finn</strain>
    </source>
</reference>
<dbReference type="EMBL" id="MCFH01000024">
    <property type="protein sequence ID" value="ORX49235.1"/>
    <property type="molecule type" value="Genomic_DNA"/>
</dbReference>
<evidence type="ECO:0000313" key="4">
    <source>
        <dbReference type="Proteomes" id="UP000193719"/>
    </source>
</evidence>
<keyword evidence="4" id="KW-1185">Reference proteome</keyword>
<dbReference type="InterPro" id="IPR007146">
    <property type="entry name" value="Sas10/Utp3/C1D"/>
</dbReference>